<keyword evidence="2" id="KW-1185">Reference proteome</keyword>
<organism evidence="1 2">
    <name type="scientific">Blautia pseudococcoides</name>
    <dbReference type="NCBI Taxonomy" id="1796616"/>
    <lineage>
        <taxon>Bacteria</taxon>
        <taxon>Bacillati</taxon>
        <taxon>Bacillota</taxon>
        <taxon>Clostridia</taxon>
        <taxon>Lachnospirales</taxon>
        <taxon>Lachnospiraceae</taxon>
        <taxon>Blautia</taxon>
    </lineage>
</organism>
<dbReference type="STRING" id="1796616.A4V09_07215"/>
<reference evidence="1" key="1">
    <citation type="submission" date="2017-04" db="EMBL/GenBank/DDBJ databases">
        <title>Complete Genome Sequences of Twelve Strains of a Stable Defined Moderately Diverse Mouse Microbiota 2 (sDMDMm2).</title>
        <authorList>
            <person name="Uchimura Y."/>
            <person name="Wyss M."/>
            <person name="Brugiroux S."/>
            <person name="Limenitakis J.P."/>
            <person name="Stecher B."/>
            <person name="McCoy K.D."/>
            <person name="Macpherson A.J."/>
        </authorList>
    </citation>
    <scope>NUCLEOTIDE SEQUENCE</scope>
    <source>
        <strain evidence="1">YL58</strain>
    </source>
</reference>
<evidence type="ECO:0000313" key="2">
    <source>
        <dbReference type="Proteomes" id="UP000092574"/>
    </source>
</evidence>
<dbReference type="KEGG" id="byl:A4V09_07215"/>
<gene>
    <name evidence="1" type="ORF">A4V09_07215</name>
</gene>
<dbReference type="EMBL" id="CP015405">
    <property type="protein sequence ID" value="ANU75577.1"/>
    <property type="molecule type" value="Genomic_DNA"/>
</dbReference>
<sequence>MKSVESDRKALSNATKSAQRWAVSPIDRESIKYSWIEWVRKTIGETNLTNLRMYGSITLMHRNVYATCVVSVRTSKISCYENPFIVKGSNKLTGSKENPKSICKDKSNGTLEAANMEKISSMKWLKGNLL</sequence>
<proteinExistence type="predicted"/>
<accession>A0A1C7I7C2</accession>
<dbReference type="Proteomes" id="UP000092574">
    <property type="component" value="Chromosome"/>
</dbReference>
<name>A0A1C7I7C2_9FIRM</name>
<protein>
    <submittedName>
        <fullName evidence="1">Uncharacterized protein</fullName>
    </submittedName>
</protein>
<dbReference type="AlphaFoldDB" id="A0A1C7I7C2"/>
<evidence type="ECO:0000313" key="1">
    <source>
        <dbReference type="EMBL" id="ANU75577.1"/>
    </source>
</evidence>